<dbReference type="AlphaFoldDB" id="H5UT20"/>
<comment type="caution">
    <text evidence="2">The sequence shown here is derived from an EMBL/GenBank/DDBJ whole genome shotgun (WGS) entry which is preliminary data.</text>
</comment>
<evidence type="ECO:0000256" key="1">
    <source>
        <dbReference type="SAM" id="MobiDB-lite"/>
    </source>
</evidence>
<protein>
    <submittedName>
        <fullName evidence="2">Uncharacterized protein</fullName>
    </submittedName>
</protein>
<name>H5UT20_9MICO</name>
<accession>H5UT20</accession>
<proteinExistence type="predicted"/>
<feature type="region of interest" description="Disordered" evidence="1">
    <location>
        <begin position="1"/>
        <end position="57"/>
    </location>
</feature>
<sequence length="83" mass="9138">MGATRGGAARRRHGSARYRPRVPTRPSPVLAGCTQDTPPREGKARLNKGSAQVRDTRAAGWQRRAWCAERPVAHDERHPGRCG</sequence>
<feature type="compositionally biased region" description="Basic residues" evidence="1">
    <location>
        <begin position="8"/>
        <end position="22"/>
    </location>
</feature>
<evidence type="ECO:0000313" key="3">
    <source>
        <dbReference type="Proteomes" id="UP000004367"/>
    </source>
</evidence>
<dbReference type="Proteomes" id="UP000004367">
    <property type="component" value="Unassembled WGS sequence"/>
</dbReference>
<reference evidence="2 3" key="1">
    <citation type="submission" date="2012-02" db="EMBL/GenBank/DDBJ databases">
        <title>Whole genome shotgun sequence of Mobilicoccus pelagius NBRC 104925.</title>
        <authorList>
            <person name="Yoshida Y."/>
            <person name="Hosoyama A."/>
            <person name="Tsuchikane K."/>
            <person name="Katsumata H."/>
            <person name="Yamazaki S."/>
            <person name="Fujita N."/>
        </authorList>
    </citation>
    <scope>NUCLEOTIDE SEQUENCE [LARGE SCALE GENOMIC DNA]</scope>
    <source>
        <strain evidence="2 3">NBRC 104925</strain>
    </source>
</reference>
<gene>
    <name evidence="2" type="ORF">MOPEL_084_00120</name>
</gene>
<organism evidence="2 3">
    <name type="scientific">Mobilicoccus pelagius NBRC 104925</name>
    <dbReference type="NCBI Taxonomy" id="1089455"/>
    <lineage>
        <taxon>Bacteria</taxon>
        <taxon>Bacillati</taxon>
        <taxon>Actinomycetota</taxon>
        <taxon>Actinomycetes</taxon>
        <taxon>Micrococcales</taxon>
        <taxon>Dermatophilaceae</taxon>
        <taxon>Mobilicoccus</taxon>
    </lineage>
</organism>
<dbReference type="EMBL" id="BAFE01000062">
    <property type="protein sequence ID" value="GAB48878.1"/>
    <property type="molecule type" value="Genomic_DNA"/>
</dbReference>
<evidence type="ECO:0000313" key="2">
    <source>
        <dbReference type="EMBL" id="GAB48878.1"/>
    </source>
</evidence>
<keyword evidence="3" id="KW-1185">Reference proteome</keyword>